<dbReference type="PANTHER" id="PTHR46844">
    <property type="entry name" value="SLR5058 PROTEIN"/>
    <property type="match status" value="1"/>
</dbReference>
<dbReference type="Gene3D" id="3.40.50.300">
    <property type="entry name" value="P-loop containing nucleotide triphosphate hydrolases"/>
    <property type="match status" value="1"/>
</dbReference>
<organism evidence="2 3">
    <name type="scientific">Sphaerisporangium rubeum</name>
    <dbReference type="NCBI Taxonomy" id="321317"/>
    <lineage>
        <taxon>Bacteria</taxon>
        <taxon>Bacillati</taxon>
        <taxon>Actinomycetota</taxon>
        <taxon>Actinomycetes</taxon>
        <taxon>Streptosporangiales</taxon>
        <taxon>Streptosporangiaceae</taxon>
        <taxon>Sphaerisporangium</taxon>
    </lineage>
</organism>
<reference evidence="2 3" key="1">
    <citation type="submission" date="2020-08" db="EMBL/GenBank/DDBJ databases">
        <title>Sequencing the genomes of 1000 actinobacteria strains.</title>
        <authorList>
            <person name="Klenk H.-P."/>
        </authorList>
    </citation>
    <scope>NUCLEOTIDE SEQUENCE [LARGE SCALE GENOMIC DNA]</scope>
    <source>
        <strain evidence="2 3">DSM 44936</strain>
    </source>
</reference>
<dbReference type="PANTHER" id="PTHR46844:SF1">
    <property type="entry name" value="SLR5058 PROTEIN"/>
    <property type="match status" value="1"/>
</dbReference>
<dbReference type="RefSeq" id="WP_184980502.1">
    <property type="nucleotide sequence ID" value="NZ_BAAALO010000016.1"/>
</dbReference>
<dbReference type="EMBL" id="JACHIU010000001">
    <property type="protein sequence ID" value="MBB6473025.1"/>
    <property type="molecule type" value="Genomic_DNA"/>
</dbReference>
<proteinExistence type="predicted"/>
<dbReference type="InterPro" id="IPR007111">
    <property type="entry name" value="NACHT_NTPase"/>
</dbReference>
<feature type="domain" description="NACHT" evidence="1">
    <location>
        <begin position="154"/>
        <end position="280"/>
    </location>
</feature>
<dbReference type="Pfam" id="PF05729">
    <property type="entry name" value="NACHT"/>
    <property type="match status" value="1"/>
</dbReference>
<protein>
    <recommendedName>
        <fullName evidence="1">NACHT domain-containing protein</fullName>
    </recommendedName>
</protein>
<evidence type="ECO:0000313" key="2">
    <source>
        <dbReference type="EMBL" id="MBB6473025.1"/>
    </source>
</evidence>
<dbReference type="SUPFAM" id="SSF52540">
    <property type="entry name" value="P-loop containing nucleoside triphosphate hydrolases"/>
    <property type="match status" value="1"/>
</dbReference>
<dbReference type="InterPro" id="IPR027417">
    <property type="entry name" value="P-loop_NTPase"/>
</dbReference>
<dbReference type="AlphaFoldDB" id="A0A7X0ID32"/>
<keyword evidence="3" id="KW-1185">Reference proteome</keyword>
<evidence type="ECO:0000313" key="3">
    <source>
        <dbReference type="Proteomes" id="UP000555564"/>
    </source>
</evidence>
<accession>A0A7X0ID32</accession>
<sequence length="1227" mass="134786">MSGLKTALRVVTGAAGLVAVSVAANQVLSGGELRWSWMYVSIGVAVLSLWFGEVLAPGGTDIPSAVPDTGPGIPRGRRRAYVRQLRHSVRRIDTIGIATTPLYALNLRDVYVDVSLVLTSSQDTEHTPYIGVTPDDPQEERRTLDSFLHGDGSHVLAVIGGPGSGKTTLVRHTALDLCRHAWLPWPGRELPVLLYLRDHAAAVLADDPPSLGAVAVSAGWLHGSVPASFVERRLDKGGCVVMLDGLDEVADEQDRGRVVAWVRHQIERYPRNRFVLTSRPHGYLSNPLPGAETLQVRRLTDDQITRFLHGWYHAVECRATNSTGKQVRAEAEAKAADLDTRLRTNRALNDLAANPLLLTMIANVHMYRDKLPGSRAELYAEMCDVLLHRRQEAKALTDVTGLRGPQKERVVRHLALTMTRDRVEHVPTANAELLIARVLRQVSRDVSPRTFLEEVRKSGLLVERENGVYSFAHLTLQEYLTAAQIREHPEHVAWLTRSVDDPWWRETTLLWAAASDATPVIAACLASGTVRALAMAFDCAEEALAVDPGTRAELDTVLSALDPHSSDEARRRLITAVQASRSLRDVITLGDGATVCARPVNRELWTLYARSERAAGRHPQRDDPDWTDHGKPATGMSHVDAARFVIWLNSHFDDGTAYRLPTPDELADPAVGRSADLSGHIFWAHGDDRPRLYRPGGVPPPSLGAATLRGYQAADRRAVRPYLRLALPPYPKRPADRKKLTDVSRVFVLAATTPRRVPHPRCSILKLILVLAFTRDLTRAISVPGTPLLTRTHWLGELLGIPLGDDPRHVAPLLHRLLERSLSSFTLIRSVSTNLHRQFDRATTLAHALAIAHVRAEAVAPVQEGHVYDPAHTALIDDVDIALAAAFGAAGGTGDDPDPGPAVEHGLIVDGKAMEDLTILPYEAPDPSSPAFEPAAVARELAGCLGRALAVLVELTITRDVVEPYARLLGSDHEELVLERVGRLTRLVDRKKGSVYSGLEHDNEHGRRADLAREVERELALDPDLDTHRSEAPHAVLRRLDLALDLAHLPEPQSRFVSACATLVRRWGTQKSRRLKAGEALRDFDSFLHDVLAQALTSRDTVETPPDAVVREVCRRLEPGWGPSEAPSWTLLVRSLCLLALRTIMPIMERTAPYDAAALAHARVALLAAMAELGPPSKPRYPGLTWVAPSLAEAYCGLVLLQEQAASRIRQNEVILLVRRKNDDRAS</sequence>
<dbReference type="Proteomes" id="UP000555564">
    <property type="component" value="Unassembled WGS sequence"/>
</dbReference>
<evidence type="ECO:0000259" key="1">
    <source>
        <dbReference type="PROSITE" id="PS50837"/>
    </source>
</evidence>
<comment type="caution">
    <text evidence="2">The sequence shown here is derived from an EMBL/GenBank/DDBJ whole genome shotgun (WGS) entry which is preliminary data.</text>
</comment>
<gene>
    <name evidence="2" type="ORF">BJ992_002456</name>
</gene>
<name>A0A7X0ID32_9ACTN</name>
<dbReference type="PROSITE" id="PS50837">
    <property type="entry name" value="NACHT"/>
    <property type="match status" value="1"/>
</dbReference>